<name>A0A1G5RUP6_9FIRM</name>
<dbReference type="Proteomes" id="UP000199208">
    <property type="component" value="Unassembled WGS sequence"/>
</dbReference>
<dbReference type="AlphaFoldDB" id="A0A1G5RUP6"/>
<reference evidence="2 3" key="1">
    <citation type="submission" date="2016-10" db="EMBL/GenBank/DDBJ databases">
        <authorList>
            <person name="de Groot N.N."/>
        </authorList>
    </citation>
    <scope>NUCLEOTIDE SEQUENCE [LARGE SCALE GENOMIC DNA]</scope>
    <source>
        <strain evidence="2 3">DSM 2784</strain>
    </source>
</reference>
<dbReference type="RefSeq" id="WP_092589712.1">
    <property type="nucleotide sequence ID" value="NZ_FMWL01000003.1"/>
</dbReference>
<gene>
    <name evidence="2" type="ORF">SAMN03080599_00922</name>
</gene>
<evidence type="ECO:0000256" key="1">
    <source>
        <dbReference type="SAM" id="Phobius"/>
    </source>
</evidence>
<feature type="transmembrane region" description="Helical" evidence="1">
    <location>
        <begin position="137"/>
        <end position="158"/>
    </location>
</feature>
<evidence type="ECO:0008006" key="4">
    <source>
        <dbReference type="Google" id="ProtNLM"/>
    </source>
</evidence>
<feature type="transmembrane region" description="Helical" evidence="1">
    <location>
        <begin position="70"/>
        <end position="93"/>
    </location>
</feature>
<feature type="transmembrane region" description="Helical" evidence="1">
    <location>
        <begin position="39"/>
        <end position="58"/>
    </location>
</feature>
<protein>
    <recommendedName>
        <fullName evidence="4">Permease</fullName>
    </recommendedName>
</protein>
<dbReference type="STRING" id="1120920.SAMN03080599_00922"/>
<keyword evidence="1" id="KW-0472">Membrane</keyword>
<accession>A0A1G5RUP6</accession>
<dbReference type="OrthoDB" id="5465282at2"/>
<evidence type="ECO:0000313" key="2">
    <source>
        <dbReference type="EMBL" id="SCZ77736.1"/>
    </source>
</evidence>
<proteinExistence type="predicted"/>
<dbReference type="EMBL" id="FMWL01000003">
    <property type="protein sequence ID" value="SCZ77736.1"/>
    <property type="molecule type" value="Genomic_DNA"/>
</dbReference>
<sequence length="161" mass="17389">MQTWLLYLTSIGLLALSWQKDKKKTKMALKKAMKSFDNILPQILGVITLVGVMLAILNPDVISRLIGGDSGWLGVMAAALVGGITLIPGFIAFPTAAMLLERGAGYMQIAAFISSLMMVGVMTFSIESKYFSKKAALIRNMSAFVFSFLVAVVIGKVMGEF</sequence>
<keyword evidence="1" id="KW-0812">Transmembrane</keyword>
<keyword evidence="1" id="KW-1133">Transmembrane helix</keyword>
<keyword evidence="3" id="KW-1185">Reference proteome</keyword>
<feature type="transmembrane region" description="Helical" evidence="1">
    <location>
        <begin position="105"/>
        <end position="125"/>
    </location>
</feature>
<organism evidence="2 3">
    <name type="scientific">Acidaminobacter hydrogenoformans DSM 2784</name>
    <dbReference type="NCBI Taxonomy" id="1120920"/>
    <lineage>
        <taxon>Bacteria</taxon>
        <taxon>Bacillati</taxon>
        <taxon>Bacillota</taxon>
        <taxon>Clostridia</taxon>
        <taxon>Peptostreptococcales</taxon>
        <taxon>Acidaminobacteraceae</taxon>
        <taxon>Acidaminobacter</taxon>
    </lineage>
</organism>
<evidence type="ECO:0000313" key="3">
    <source>
        <dbReference type="Proteomes" id="UP000199208"/>
    </source>
</evidence>